<accession>A0A542YRD0</accession>
<evidence type="ECO:0000313" key="10">
    <source>
        <dbReference type="Proteomes" id="UP000319516"/>
    </source>
</evidence>
<dbReference type="InterPro" id="IPR053926">
    <property type="entry name" value="RecX_HTH_1st"/>
</dbReference>
<dbReference type="GO" id="GO:0006282">
    <property type="term" value="P:regulation of DNA repair"/>
    <property type="evidence" value="ECO:0007669"/>
    <property type="project" value="UniProtKB-UniRule"/>
</dbReference>
<protein>
    <recommendedName>
        <fullName evidence="3 5">Regulatory protein RecX</fullName>
    </recommendedName>
</protein>
<comment type="function">
    <text evidence="5">Modulates RecA activity.</text>
</comment>
<dbReference type="Pfam" id="PF21982">
    <property type="entry name" value="RecX_HTH1"/>
    <property type="match status" value="1"/>
</dbReference>
<comment type="caution">
    <text evidence="9">The sequence shown here is derived from an EMBL/GenBank/DDBJ whole genome shotgun (WGS) entry which is preliminary data.</text>
</comment>
<dbReference type="InterPro" id="IPR003783">
    <property type="entry name" value="Regulatory_RecX"/>
</dbReference>
<keyword evidence="4 5" id="KW-0963">Cytoplasm</keyword>
<feature type="domain" description="RecX first three-helical" evidence="8">
    <location>
        <begin position="12"/>
        <end position="51"/>
    </location>
</feature>
<dbReference type="InterPro" id="IPR053925">
    <property type="entry name" value="RecX_HTH_3rd"/>
</dbReference>
<dbReference type="PANTHER" id="PTHR33602:SF1">
    <property type="entry name" value="REGULATORY PROTEIN RECX FAMILY PROTEIN"/>
    <property type="match status" value="1"/>
</dbReference>
<organism evidence="9 10">
    <name type="scientific">Ornithinicoccus hortensis</name>
    <dbReference type="NCBI Taxonomy" id="82346"/>
    <lineage>
        <taxon>Bacteria</taxon>
        <taxon>Bacillati</taxon>
        <taxon>Actinomycetota</taxon>
        <taxon>Actinomycetes</taxon>
        <taxon>Micrococcales</taxon>
        <taxon>Intrasporangiaceae</taxon>
        <taxon>Ornithinicoccus</taxon>
    </lineage>
</organism>
<evidence type="ECO:0000259" key="7">
    <source>
        <dbReference type="Pfam" id="PF21981"/>
    </source>
</evidence>
<evidence type="ECO:0000259" key="8">
    <source>
        <dbReference type="Pfam" id="PF21982"/>
    </source>
</evidence>
<dbReference type="InterPro" id="IPR036388">
    <property type="entry name" value="WH-like_DNA-bd_sf"/>
</dbReference>
<dbReference type="HAMAP" id="MF_01114">
    <property type="entry name" value="RecX"/>
    <property type="match status" value="1"/>
</dbReference>
<evidence type="ECO:0000256" key="2">
    <source>
        <dbReference type="ARBA" id="ARBA00009695"/>
    </source>
</evidence>
<evidence type="ECO:0000259" key="6">
    <source>
        <dbReference type="Pfam" id="PF02631"/>
    </source>
</evidence>
<evidence type="ECO:0000256" key="1">
    <source>
        <dbReference type="ARBA" id="ARBA00004496"/>
    </source>
</evidence>
<gene>
    <name evidence="5" type="primary">recX</name>
    <name evidence="9" type="ORF">FB467_1776</name>
</gene>
<comment type="similarity">
    <text evidence="2 5">Belongs to the RecX family.</text>
</comment>
<evidence type="ECO:0000256" key="4">
    <source>
        <dbReference type="ARBA" id="ARBA00022490"/>
    </source>
</evidence>
<proteinExistence type="inferred from homology"/>
<dbReference type="Pfam" id="PF21981">
    <property type="entry name" value="RecX_HTH3"/>
    <property type="match status" value="1"/>
</dbReference>
<dbReference type="PANTHER" id="PTHR33602">
    <property type="entry name" value="REGULATORY PROTEIN RECX FAMILY PROTEIN"/>
    <property type="match status" value="1"/>
</dbReference>
<dbReference type="Gene3D" id="1.10.10.10">
    <property type="entry name" value="Winged helix-like DNA-binding domain superfamily/Winged helix DNA-binding domain"/>
    <property type="match status" value="3"/>
</dbReference>
<evidence type="ECO:0000256" key="5">
    <source>
        <dbReference type="HAMAP-Rule" id="MF_01114"/>
    </source>
</evidence>
<name>A0A542YRD0_9MICO</name>
<feature type="domain" description="RecX third three-helical" evidence="7">
    <location>
        <begin position="108"/>
        <end position="152"/>
    </location>
</feature>
<sequence>MDDAEPDPHDVARRIVLRQLTMAPRSRKQLEDKLRQRGCADDVAKTVLDRMTEVGLVDDEAYARSLARTRVETKGLAARAITHELRRKGVAEEHIEQALDDVDPDVEKEQARGLVAKRLRTMRGLEREVQTRRLAGFLARKGYSGGVAYEVIREALADLPEHQRD</sequence>
<evidence type="ECO:0000313" key="9">
    <source>
        <dbReference type="EMBL" id="TQL50663.1"/>
    </source>
</evidence>
<feature type="domain" description="RecX second three-helical" evidence="6">
    <location>
        <begin position="58"/>
        <end position="99"/>
    </location>
</feature>
<dbReference type="InterPro" id="IPR053924">
    <property type="entry name" value="RecX_HTH_2nd"/>
</dbReference>
<keyword evidence="10" id="KW-1185">Reference proteome</keyword>
<dbReference type="EMBL" id="VFOP01000001">
    <property type="protein sequence ID" value="TQL50663.1"/>
    <property type="molecule type" value="Genomic_DNA"/>
</dbReference>
<dbReference type="AlphaFoldDB" id="A0A542YRD0"/>
<dbReference type="Proteomes" id="UP000319516">
    <property type="component" value="Unassembled WGS sequence"/>
</dbReference>
<dbReference type="GO" id="GO:0005737">
    <property type="term" value="C:cytoplasm"/>
    <property type="evidence" value="ECO:0007669"/>
    <property type="project" value="UniProtKB-SubCell"/>
</dbReference>
<evidence type="ECO:0000256" key="3">
    <source>
        <dbReference type="ARBA" id="ARBA00018111"/>
    </source>
</evidence>
<comment type="subcellular location">
    <subcellularLocation>
        <location evidence="1 5">Cytoplasm</location>
    </subcellularLocation>
</comment>
<reference evidence="9 10" key="1">
    <citation type="submission" date="2019-06" db="EMBL/GenBank/DDBJ databases">
        <title>Sequencing the genomes of 1000 actinobacteria strains.</title>
        <authorList>
            <person name="Klenk H.-P."/>
        </authorList>
    </citation>
    <scope>NUCLEOTIDE SEQUENCE [LARGE SCALE GENOMIC DNA]</scope>
    <source>
        <strain evidence="9 10">DSM 12335</strain>
    </source>
</reference>
<dbReference type="Pfam" id="PF02631">
    <property type="entry name" value="RecX_HTH2"/>
    <property type="match status" value="1"/>
</dbReference>